<dbReference type="EMBL" id="BTGU01000011">
    <property type="protein sequence ID" value="GMN40635.1"/>
    <property type="molecule type" value="Genomic_DNA"/>
</dbReference>
<evidence type="ECO:0000313" key="3">
    <source>
        <dbReference type="Proteomes" id="UP001187192"/>
    </source>
</evidence>
<dbReference type="Proteomes" id="UP001187192">
    <property type="component" value="Unassembled WGS sequence"/>
</dbReference>
<dbReference type="AlphaFoldDB" id="A0AA87ZX56"/>
<keyword evidence="1" id="KW-1133">Transmembrane helix</keyword>
<comment type="caution">
    <text evidence="2">The sequence shown here is derived from an EMBL/GenBank/DDBJ whole genome shotgun (WGS) entry which is preliminary data.</text>
</comment>
<feature type="transmembrane region" description="Helical" evidence="1">
    <location>
        <begin position="30"/>
        <end position="48"/>
    </location>
</feature>
<gene>
    <name evidence="2" type="ORF">TIFTF001_009867</name>
</gene>
<reference evidence="2" key="1">
    <citation type="submission" date="2023-07" db="EMBL/GenBank/DDBJ databases">
        <title>draft genome sequence of fig (Ficus carica).</title>
        <authorList>
            <person name="Takahashi T."/>
            <person name="Nishimura K."/>
        </authorList>
    </citation>
    <scope>NUCLEOTIDE SEQUENCE</scope>
</reference>
<accession>A0AA87ZX56</accession>
<keyword evidence="1" id="KW-0472">Membrane</keyword>
<proteinExistence type="predicted"/>
<evidence type="ECO:0000313" key="2">
    <source>
        <dbReference type="EMBL" id="GMN40635.1"/>
    </source>
</evidence>
<sequence>MNLVALPPRFAAAVVRIGCTASDHGSGADFYPLIIAVIGILTSSFILLSY</sequence>
<name>A0AA87ZX56_FICCA</name>
<protein>
    <submittedName>
        <fullName evidence="2">Uncharacterized protein</fullName>
    </submittedName>
</protein>
<keyword evidence="3" id="KW-1185">Reference proteome</keyword>
<evidence type="ECO:0000256" key="1">
    <source>
        <dbReference type="SAM" id="Phobius"/>
    </source>
</evidence>
<organism evidence="2 3">
    <name type="scientific">Ficus carica</name>
    <name type="common">Common fig</name>
    <dbReference type="NCBI Taxonomy" id="3494"/>
    <lineage>
        <taxon>Eukaryota</taxon>
        <taxon>Viridiplantae</taxon>
        <taxon>Streptophyta</taxon>
        <taxon>Embryophyta</taxon>
        <taxon>Tracheophyta</taxon>
        <taxon>Spermatophyta</taxon>
        <taxon>Magnoliopsida</taxon>
        <taxon>eudicotyledons</taxon>
        <taxon>Gunneridae</taxon>
        <taxon>Pentapetalae</taxon>
        <taxon>rosids</taxon>
        <taxon>fabids</taxon>
        <taxon>Rosales</taxon>
        <taxon>Moraceae</taxon>
        <taxon>Ficeae</taxon>
        <taxon>Ficus</taxon>
    </lineage>
</organism>
<keyword evidence="1" id="KW-0812">Transmembrane</keyword>